<proteinExistence type="predicted"/>
<name>A0A7S3QTA1_DUNTE</name>
<protein>
    <submittedName>
        <fullName evidence="2">Uncharacterized protein</fullName>
    </submittedName>
</protein>
<gene>
    <name evidence="2" type="ORF">DTER00134_LOCUS7144</name>
</gene>
<evidence type="ECO:0000313" key="2">
    <source>
        <dbReference type="EMBL" id="CAE0492071.1"/>
    </source>
</evidence>
<dbReference type="AlphaFoldDB" id="A0A7S3QTA1"/>
<reference evidence="2" key="1">
    <citation type="submission" date="2021-01" db="EMBL/GenBank/DDBJ databases">
        <authorList>
            <person name="Corre E."/>
            <person name="Pelletier E."/>
            <person name="Niang G."/>
            <person name="Scheremetjew M."/>
            <person name="Finn R."/>
            <person name="Kale V."/>
            <person name="Holt S."/>
            <person name="Cochrane G."/>
            <person name="Meng A."/>
            <person name="Brown T."/>
            <person name="Cohen L."/>
        </authorList>
    </citation>
    <scope>NUCLEOTIDE SEQUENCE</scope>
    <source>
        <strain evidence="2">CCMP1320</strain>
    </source>
</reference>
<accession>A0A7S3QTA1</accession>
<organism evidence="2">
    <name type="scientific">Dunaliella tertiolecta</name>
    <name type="common">Green alga</name>
    <dbReference type="NCBI Taxonomy" id="3047"/>
    <lineage>
        <taxon>Eukaryota</taxon>
        <taxon>Viridiplantae</taxon>
        <taxon>Chlorophyta</taxon>
        <taxon>core chlorophytes</taxon>
        <taxon>Chlorophyceae</taxon>
        <taxon>CS clade</taxon>
        <taxon>Chlamydomonadales</taxon>
        <taxon>Dunaliellaceae</taxon>
        <taxon>Dunaliella</taxon>
    </lineage>
</organism>
<feature type="region of interest" description="Disordered" evidence="1">
    <location>
        <begin position="39"/>
        <end position="80"/>
    </location>
</feature>
<evidence type="ECO:0000256" key="1">
    <source>
        <dbReference type="SAM" id="MobiDB-lite"/>
    </source>
</evidence>
<sequence length="114" mass="12378">MQQVLMRQAFSAIAMKSTSASSAIACQAFDAITRRSKSAAKNSVQGLSNRGQSLTDGANTSPKARQRSAWEGTTHTHTHKQTALLELPHATHCMTLLPLPLLLLLRIAAVQHKY</sequence>
<feature type="compositionally biased region" description="Polar residues" evidence="1">
    <location>
        <begin position="39"/>
        <end position="63"/>
    </location>
</feature>
<dbReference type="EMBL" id="HBIP01012578">
    <property type="protein sequence ID" value="CAE0492071.1"/>
    <property type="molecule type" value="Transcribed_RNA"/>
</dbReference>